<proteinExistence type="predicted"/>
<organism evidence="1 2">
    <name type="scientific">Lyophyllum shimeji</name>
    <name type="common">Hon-shimeji</name>
    <name type="synonym">Tricholoma shimeji</name>
    <dbReference type="NCBI Taxonomy" id="47721"/>
    <lineage>
        <taxon>Eukaryota</taxon>
        <taxon>Fungi</taxon>
        <taxon>Dikarya</taxon>
        <taxon>Basidiomycota</taxon>
        <taxon>Agaricomycotina</taxon>
        <taxon>Agaricomycetes</taxon>
        <taxon>Agaricomycetidae</taxon>
        <taxon>Agaricales</taxon>
        <taxon>Tricholomatineae</taxon>
        <taxon>Lyophyllaceae</taxon>
        <taxon>Lyophyllum</taxon>
    </lineage>
</organism>
<accession>A0A9P3PNU1</accession>
<protein>
    <submittedName>
        <fullName evidence="1">Uncharacterized protein</fullName>
    </submittedName>
</protein>
<keyword evidence="2" id="KW-1185">Reference proteome</keyword>
<comment type="caution">
    <text evidence="1">The sequence shown here is derived from an EMBL/GenBank/DDBJ whole genome shotgun (WGS) entry which is preliminary data.</text>
</comment>
<sequence>MGLPRYKFAPTDRVRQTYHAMLRRHAVVLSWNAALKLLPFQCRRRRARQVSAIFRGSTCNPAFCTTAR</sequence>
<evidence type="ECO:0000313" key="1">
    <source>
        <dbReference type="EMBL" id="GLB39870.1"/>
    </source>
</evidence>
<reference evidence="1" key="1">
    <citation type="submission" date="2022-07" db="EMBL/GenBank/DDBJ databases">
        <title>The genome of Lyophyllum shimeji provides insight into the initial evolution of ectomycorrhizal fungal genome.</title>
        <authorList>
            <person name="Kobayashi Y."/>
            <person name="Shibata T."/>
            <person name="Hirakawa H."/>
            <person name="Shigenobu S."/>
            <person name="Nishiyama T."/>
            <person name="Yamada A."/>
            <person name="Hasebe M."/>
            <person name="Kawaguchi M."/>
        </authorList>
    </citation>
    <scope>NUCLEOTIDE SEQUENCE</scope>
    <source>
        <strain evidence="1">AT787</strain>
    </source>
</reference>
<dbReference type="EMBL" id="BRPK01000007">
    <property type="protein sequence ID" value="GLB39870.1"/>
    <property type="molecule type" value="Genomic_DNA"/>
</dbReference>
<dbReference type="AlphaFoldDB" id="A0A9P3PNU1"/>
<dbReference type="Proteomes" id="UP001063166">
    <property type="component" value="Unassembled WGS sequence"/>
</dbReference>
<name>A0A9P3PNU1_LYOSH</name>
<evidence type="ECO:0000313" key="2">
    <source>
        <dbReference type="Proteomes" id="UP001063166"/>
    </source>
</evidence>
<gene>
    <name evidence="1" type="ORF">LshimejAT787_0703800</name>
</gene>